<sequence>MKLEPGHIVDLVESWLPAPSSEVSETLRDLRKRAPSFVPTWLSAVATRTTLPDHLAHEIDEARRRTQLLRTVRDTVVEVVPGAYAIKGHAVADRYPSPLVRTMMDLDLVVTDVDSLWLIAEVLRDQWKAAVQAVIRYPARAGGAFGEHCVIATVVAARDCEFELPLAIDLYTHGFAGDIGTVPARREIGRAPRTLDEHRSGGA</sequence>
<comment type="caution">
    <text evidence="1">The sequence shown here is derived from an EMBL/GenBank/DDBJ whole genome shotgun (WGS) entry which is preliminary data.</text>
</comment>
<proteinExistence type="predicted"/>
<dbReference type="EMBL" id="JAAGNC010000061">
    <property type="protein sequence ID" value="NEC55808.1"/>
    <property type="molecule type" value="Genomic_DNA"/>
</dbReference>
<name>A0ABX0BLV4_9PSEU</name>
<organism evidence="1 2">
    <name type="scientific">Amycolatopsis rubida</name>
    <dbReference type="NCBI Taxonomy" id="112413"/>
    <lineage>
        <taxon>Bacteria</taxon>
        <taxon>Bacillati</taxon>
        <taxon>Actinomycetota</taxon>
        <taxon>Actinomycetes</taxon>
        <taxon>Pseudonocardiales</taxon>
        <taxon>Pseudonocardiaceae</taxon>
        <taxon>Amycolatopsis</taxon>
    </lineage>
</organism>
<gene>
    <name evidence="1" type="ORF">G3I59_09440</name>
</gene>
<evidence type="ECO:0008006" key="3">
    <source>
        <dbReference type="Google" id="ProtNLM"/>
    </source>
</evidence>
<evidence type="ECO:0000313" key="1">
    <source>
        <dbReference type="EMBL" id="NEC55808.1"/>
    </source>
</evidence>
<keyword evidence="2" id="KW-1185">Reference proteome</keyword>
<evidence type="ECO:0000313" key="2">
    <source>
        <dbReference type="Proteomes" id="UP000470404"/>
    </source>
</evidence>
<reference evidence="1 2" key="1">
    <citation type="submission" date="2020-01" db="EMBL/GenBank/DDBJ databases">
        <title>Insect and environment-associated Actinomycetes.</title>
        <authorList>
            <person name="Currrie C."/>
            <person name="Chevrette M."/>
            <person name="Carlson C."/>
            <person name="Stubbendieck R."/>
            <person name="Wendt-Pienkowski E."/>
        </authorList>
    </citation>
    <scope>NUCLEOTIDE SEQUENCE [LARGE SCALE GENOMIC DNA]</scope>
    <source>
        <strain evidence="1 2">SID8386</strain>
    </source>
</reference>
<dbReference type="RefSeq" id="WP_067581080.1">
    <property type="nucleotide sequence ID" value="NZ_JAAGNC010000061.1"/>
</dbReference>
<dbReference type="Proteomes" id="UP000470404">
    <property type="component" value="Unassembled WGS sequence"/>
</dbReference>
<accession>A0ABX0BLV4</accession>
<protein>
    <recommendedName>
        <fullName evidence="3">Nucleotidyltransferase</fullName>
    </recommendedName>
</protein>